<keyword evidence="2" id="KW-1133">Transmembrane helix</keyword>
<proteinExistence type="predicted"/>
<evidence type="ECO:0000256" key="2">
    <source>
        <dbReference type="SAM" id="Phobius"/>
    </source>
</evidence>
<dbReference type="Proteomes" id="UP000492821">
    <property type="component" value="Unassembled WGS sequence"/>
</dbReference>
<dbReference type="AlphaFoldDB" id="A0A7E4VJP5"/>
<keyword evidence="2" id="KW-0472">Membrane</keyword>
<reference evidence="3" key="1">
    <citation type="journal article" date="2013" name="Genetics">
        <title>The draft genome and transcriptome of Panagrellus redivivus are shaped by the harsh demands of a free-living lifestyle.</title>
        <authorList>
            <person name="Srinivasan J."/>
            <person name="Dillman A.R."/>
            <person name="Macchietto M.G."/>
            <person name="Heikkinen L."/>
            <person name="Lakso M."/>
            <person name="Fracchia K.M."/>
            <person name="Antoshechkin I."/>
            <person name="Mortazavi A."/>
            <person name="Wong G."/>
            <person name="Sternberg P.W."/>
        </authorList>
    </citation>
    <scope>NUCLEOTIDE SEQUENCE [LARGE SCALE GENOMIC DNA]</scope>
    <source>
        <strain evidence="3">MT8872</strain>
    </source>
</reference>
<accession>A0A7E4VJP5</accession>
<sequence length="132" mass="14303">MTHTGGVFGLGSERHDGNFYGILVEGSGETCPRHIVDGRSNFTVLELPNCPVIVEGAVLSKDKKTKPKTANSTVWIIPVCVGLVLLAIGIAIVTLYFCIRSKKKPLPLANSTENDERVPKSTKSPVSYYKKS</sequence>
<feature type="transmembrane region" description="Helical" evidence="2">
    <location>
        <begin position="75"/>
        <end position="99"/>
    </location>
</feature>
<keyword evidence="2" id="KW-0812">Transmembrane</keyword>
<feature type="region of interest" description="Disordered" evidence="1">
    <location>
        <begin position="106"/>
        <end position="132"/>
    </location>
</feature>
<protein>
    <submittedName>
        <fullName evidence="4">Uncharacterized protein</fullName>
    </submittedName>
</protein>
<organism evidence="3 4">
    <name type="scientific">Panagrellus redivivus</name>
    <name type="common">Microworm</name>
    <dbReference type="NCBI Taxonomy" id="6233"/>
    <lineage>
        <taxon>Eukaryota</taxon>
        <taxon>Metazoa</taxon>
        <taxon>Ecdysozoa</taxon>
        <taxon>Nematoda</taxon>
        <taxon>Chromadorea</taxon>
        <taxon>Rhabditida</taxon>
        <taxon>Tylenchina</taxon>
        <taxon>Panagrolaimomorpha</taxon>
        <taxon>Panagrolaimoidea</taxon>
        <taxon>Panagrolaimidae</taxon>
        <taxon>Panagrellus</taxon>
    </lineage>
</organism>
<keyword evidence="3" id="KW-1185">Reference proteome</keyword>
<reference evidence="4" key="2">
    <citation type="submission" date="2020-10" db="UniProtKB">
        <authorList>
            <consortium name="WormBaseParasite"/>
        </authorList>
    </citation>
    <scope>IDENTIFICATION</scope>
</reference>
<evidence type="ECO:0000256" key="1">
    <source>
        <dbReference type="SAM" id="MobiDB-lite"/>
    </source>
</evidence>
<name>A0A7E4VJP5_PANRE</name>
<evidence type="ECO:0000313" key="3">
    <source>
        <dbReference type="Proteomes" id="UP000492821"/>
    </source>
</evidence>
<evidence type="ECO:0000313" key="4">
    <source>
        <dbReference type="WBParaSite" id="Pan_g21621.t1"/>
    </source>
</evidence>
<dbReference type="WBParaSite" id="Pan_g21621.t1">
    <property type="protein sequence ID" value="Pan_g21621.t1"/>
    <property type="gene ID" value="Pan_g21621"/>
</dbReference>